<feature type="region of interest" description="Disordered" evidence="1">
    <location>
        <begin position="31"/>
        <end position="50"/>
    </location>
</feature>
<proteinExistence type="predicted"/>
<dbReference type="EMBL" id="VOIH02000002">
    <property type="protein sequence ID" value="KAF3454728.1"/>
    <property type="molecule type" value="Genomic_DNA"/>
</dbReference>
<comment type="caution">
    <text evidence="3">The sequence shown here is derived from an EMBL/GenBank/DDBJ whole genome shotgun (WGS) entry which is preliminary data.</text>
</comment>
<evidence type="ECO:0000256" key="2">
    <source>
        <dbReference type="SAM" id="SignalP"/>
    </source>
</evidence>
<evidence type="ECO:0000313" key="4">
    <source>
        <dbReference type="Proteomes" id="UP000796880"/>
    </source>
</evidence>
<keyword evidence="4" id="KW-1185">Reference proteome</keyword>
<dbReference type="AlphaFoldDB" id="A0A8K0HMG4"/>
<dbReference type="Proteomes" id="UP000796880">
    <property type="component" value="Unassembled WGS sequence"/>
</dbReference>
<reference evidence="3" key="1">
    <citation type="submission" date="2020-03" db="EMBL/GenBank/DDBJ databases">
        <title>A high-quality chromosome-level genome assembly of a woody plant with both climbing and erect habits, Rhamnella rubrinervis.</title>
        <authorList>
            <person name="Lu Z."/>
            <person name="Yang Y."/>
            <person name="Zhu X."/>
            <person name="Sun Y."/>
        </authorList>
    </citation>
    <scope>NUCLEOTIDE SEQUENCE</scope>
    <source>
        <strain evidence="3">BYM</strain>
        <tissue evidence="3">Leaf</tissue>
    </source>
</reference>
<name>A0A8K0HMG4_9ROSA</name>
<evidence type="ECO:0000313" key="3">
    <source>
        <dbReference type="EMBL" id="KAF3454728.1"/>
    </source>
</evidence>
<gene>
    <name evidence="3" type="ORF">FNV43_RR05176</name>
</gene>
<feature type="signal peptide" evidence="2">
    <location>
        <begin position="1"/>
        <end position="24"/>
    </location>
</feature>
<feature type="chain" id="PRO_5035477633" evidence="2">
    <location>
        <begin position="25"/>
        <end position="104"/>
    </location>
</feature>
<organism evidence="3 4">
    <name type="scientific">Rhamnella rubrinervis</name>
    <dbReference type="NCBI Taxonomy" id="2594499"/>
    <lineage>
        <taxon>Eukaryota</taxon>
        <taxon>Viridiplantae</taxon>
        <taxon>Streptophyta</taxon>
        <taxon>Embryophyta</taxon>
        <taxon>Tracheophyta</taxon>
        <taxon>Spermatophyta</taxon>
        <taxon>Magnoliopsida</taxon>
        <taxon>eudicotyledons</taxon>
        <taxon>Gunneridae</taxon>
        <taxon>Pentapetalae</taxon>
        <taxon>rosids</taxon>
        <taxon>fabids</taxon>
        <taxon>Rosales</taxon>
        <taxon>Rhamnaceae</taxon>
        <taxon>rhamnoid group</taxon>
        <taxon>Rhamneae</taxon>
        <taxon>Rhamnella</taxon>
    </lineage>
</organism>
<protein>
    <submittedName>
        <fullName evidence="3">Uncharacterized protein</fullName>
    </submittedName>
</protein>
<accession>A0A8K0HMG4</accession>
<sequence>MERINSKKMLLMMLIVTTLLVALALDAEGAGRPMKKSNKEDDEQVNHPENFVGGVAGGVYPGPTFATGIGYGPSGFYTFPGGTTTTTPVLPTFPGTPTVGSSKP</sequence>
<keyword evidence="2" id="KW-0732">Signal</keyword>
<evidence type="ECO:0000256" key="1">
    <source>
        <dbReference type="SAM" id="MobiDB-lite"/>
    </source>
</evidence>